<evidence type="ECO:0000313" key="1">
    <source>
        <dbReference type="EMBL" id="KNA93938.1"/>
    </source>
</evidence>
<dbReference type="AlphaFoldDB" id="A0A0J9U486"/>
<dbReference type="KEGG" id="fox:FOXG_17834"/>
<gene>
    <name evidence="1" type="ORF">FOXG_17834</name>
</gene>
<name>A0A0J9U486_FUSO4</name>
<dbReference type="GeneID" id="28958540"/>
<sequence length="59" mass="6876">MVINIFDTSTQQEQLFCTAQDHTISMEPPKFCSKSLRSLVRVCEHRLYLTKRCTIPWSG</sequence>
<reference evidence="1" key="2">
    <citation type="journal article" date="2010" name="Nature">
        <title>Comparative genomics reveals mobile pathogenicity chromosomes in Fusarium.</title>
        <authorList>
            <person name="Ma L.J."/>
            <person name="van der Does H.C."/>
            <person name="Borkovich K.A."/>
            <person name="Coleman J.J."/>
            <person name="Daboussi M.J."/>
            <person name="Di Pietro A."/>
            <person name="Dufresne M."/>
            <person name="Freitag M."/>
            <person name="Grabherr M."/>
            <person name="Henrissat B."/>
            <person name="Houterman P.M."/>
            <person name="Kang S."/>
            <person name="Shim W.B."/>
            <person name="Woloshuk C."/>
            <person name="Xie X."/>
            <person name="Xu J.R."/>
            <person name="Antoniw J."/>
            <person name="Baker S.E."/>
            <person name="Bluhm B.H."/>
            <person name="Breakspear A."/>
            <person name="Brown D.W."/>
            <person name="Butchko R.A."/>
            <person name="Chapman S."/>
            <person name="Coulson R."/>
            <person name="Coutinho P.M."/>
            <person name="Danchin E.G."/>
            <person name="Diener A."/>
            <person name="Gale L.R."/>
            <person name="Gardiner D.M."/>
            <person name="Goff S."/>
            <person name="Hammond-Kosack K.E."/>
            <person name="Hilburn K."/>
            <person name="Hua-Van A."/>
            <person name="Jonkers W."/>
            <person name="Kazan K."/>
            <person name="Kodira C.D."/>
            <person name="Koehrsen M."/>
            <person name="Kumar L."/>
            <person name="Lee Y.H."/>
            <person name="Li L."/>
            <person name="Manners J.M."/>
            <person name="Miranda-Saavedra D."/>
            <person name="Mukherjee M."/>
            <person name="Park G."/>
            <person name="Park J."/>
            <person name="Park S.Y."/>
            <person name="Proctor R.H."/>
            <person name="Regev A."/>
            <person name="Ruiz-Roldan M.C."/>
            <person name="Sain D."/>
            <person name="Sakthikumar S."/>
            <person name="Sykes S."/>
            <person name="Schwartz D.C."/>
            <person name="Turgeon B.G."/>
            <person name="Wapinski I."/>
            <person name="Yoder O."/>
            <person name="Young S."/>
            <person name="Zeng Q."/>
            <person name="Zhou S."/>
            <person name="Galagan J."/>
            <person name="Cuomo C.A."/>
            <person name="Kistler H.C."/>
            <person name="Rep M."/>
        </authorList>
    </citation>
    <scope>NUCLEOTIDE SEQUENCE [LARGE SCALE GENOMIC DNA]</scope>
    <source>
        <strain evidence="1">4287</strain>
    </source>
</reference>
<dbReference type="VEuPathDB" id="FungiDB:FOXG_17834"/>
<evidence type="ECO:0000313" key="2">
    <source>
        <dbReference type="Proteomes" id="UP000009097"/>
    </source>
</evidence>
<protein>
    <submittedName>
        <fullName evidence="1">Uncharacterized protein</fullName>
    </submittedName>
</protein>
<dbReference type="EMBL" id="DS231696">
    <property type="protein sequence ID" value="KNA93938.1"/>
    <property type="molecule type" value="Genomic_DNA"/>
</dbReference>
<proteinExistence type="predicted"/>
<dbReference type="RefSeq" id="XP_018231984.1">
    <property type="nucleotide sequence ID" value="XM_018397823.1"/>
</dbReference>
<accession>A0A0J9U486</accession>
<organism evidence="1 2">
    <name type="scientific">Fusarium oxysporum f. sp. lycopersici (strain 4287 / CBS 123668 / FGSC 9935 / NRRL 34936)</name>
    <name type="common">Fusarium vascular wilt of tomato</name>
    <dbReference type="NCBI Taxonomy" id="426428"/>
    <lineage>
        <taxon>Eukaryota</taxon>
        <taxon>Fungi</taxon>
        <taxon>Dikarya</taxon>
        <taxon>Ascomycota</taxon>
        <taxon>Pezizomycotina</taxon>
        <taxon>Sordariomycetes</taxon>
        <taxon>Hypocreomycetidae</taxon>
        <taxon>Hypocreales</taxon>
        <taxon>Nectriaceae</taxon>
        <taxon>Fusarium</taxon>
        <taxon>Fusarium oxysporum species complex</taxon>
    </lineage>
</organism>
<reference evidence="1" key="1">
    <citation type="submission" date="2007-04" db="EMBL/GenBank/DDBJ databases">
        <authorList>
            <consortium name="The Broad Institute Genome Sequencing Platform"/>
            <person name="Birren B."/>
            <person name="Lander E."/>
            <person name="Galagan J."/>
            <person name="Nusbaum C."/>
            <person name="Devon K."/>
            <person name="Ma L.-J."/>
            <person name="Jaffe D."/>
            <person name="Butler J."/>
            <person name="Alvarez P."/>
            <person name="Gnerre S."/>
            <person name="Grabherr M."/>
            <person name="Kleber M."/>
            <person name="Mauceli E."/>
            <person name="Brockman W."/>
            <person name="MacCallum I.A."/>
            <person name="Young S."/>
            <person name="LaButti K."/>
            <person name="DeCaprio D."/>
            <person name="Crawford M."/>
            <person name="Koehrsen M."/>
            <person name="Engels R."/>
            <person name="Montgomery P."/>
            <person name="Pearson M."/>
            <person name="Howarth C."/>
            <person name="Larson L."/>
            <person name="White J."/>
            <person name="O'Leary S."/>
            <person name="Kodira C."/>
            <person name="Zeng Q."/>
            <person name="Yandava C."/>
            <person name="Alvarado L."/>
            <person name="Kistler C."/>
            <person name="Shim W.-B."/>
            <person name="Kang S."/>
            <person name="Woloshuk C."/>
        </authorList>
    </citation>
    <scope>NUCLEOTIDE SEQUENCE</scope>
    <source>
        <strain evidence="1">4287</strain>
    </source>
</reference>
<dbReference type="Proteomes" id="UP000009097">
    <property type="component" value="Unassembled WGS sequence"/>
</dbReference>